<sequence>MPPSPFVGSFCFLCRRREGMAIFLDGQVIYIIVILLHIADRS</sequence>
<protein>
    <submittedName>
        <fullName evidence="2">Uncharacterized protein</fullName>
    </submittedName>
</protein>
<evidence type="ECO:0000313" key="2">
    <source>
        <dbReference type="EMBL" id="KAF6511349.1"/>
    </source>
</evidence>
<reference evidence="2 3" key="1">
    <citation type="submission" date="2016-03" db="EMBL/GenBank/DDBJ databases">
        <title>Spore heat resistance.</title>
        <authorList>
            <person name="Boekhorst J."/>
            <person name="Berendsen E.M."/>
            <person name="Wells-Bennik M.H."/>
            <person name="Kuipers O.P."/>
        </authorList>
    </citation>
    <scope>NUCLEOTIDE SEQUENCE [LARGE SCALE GENOMIC DNA]</scope>
    <source>
        <strain evidence="2 3">GS8</strain>
    </source>
</reference>
<keyword evidence="1" id="KW-1133">Transmembrane helix</keyword>
<keyword evidence="1" id="KW-0812">Transmembrane</keyword>
<dbReference type="Proteomes" id="UP000773850">
    <property type="component" value="Unassembled WGS sequence"/>
</dbReference>
<evidence type="ECO:0000313" key="3">
    <source>
        <dbReference type="Proteomes" id="UP000773850"/>
    </source>
</evidence>
<proteinExistence type="predicted"/>
<keyword evidence="3" id="KW-1185">Reference proteome</keyword>
<name>A0ABQ7HGL2_GEOSE</name>
<dbReference type="EMBL" id="LUCS01000018">
    <property type="protein sequence ID" value="KAF6511349.1"/>
    <property type="molecule type" value="Genomic_DNA"/>
</dbReference>
<accession>A0ABQ7HGL2</accession>
<feature type="transmembrane region" description="Helical" evidence="1">
    <location>
        <begin position="20"/>
        <end position="39"/>
    </location>
</feature>
<organism evidence="2 3">
    <name type="scientific">Geobacillus stearothermophilus</name>
    <name type="common">Bacillus stearothermophilus</name>
    <dbReference type="NCBI Taxonomy" id="1422"/>
    <lineage>
        <taxon>Bacteria</taxon>
        <taxon>Bacillati</taxon>
        <taxon>Bacillota</taxon>
        <taxon>Bacilli</taxon>
        <taxon>Bacillales</taxon>
        <taxon>Anoxybacillaceae</taxon>
        <taxon>Geobacillus</taxon>
    </lineage>
</organism>
<keyword evidence="1" id="KW-0472">Membrane</keyword>
<comment type="caution">
    <text evidence="2">The sequence shown here is derived from an EMBL/GenBank/DDBJ whole genome shotgun (WGS) entry which is preliminary data.</text>
</comment>
<gene>
    <name evidence="2" type="ORF">GS8_925</name>
</gene>
<evidence type="ECO:0000256" key="1">
    <source>
        <dbReference type="SAM" id="Phobius"/>
    </source>
</evidence>